<dbReference type="RefSeq" id="XP_035345312.1">
    <property type="nucleotide sequence ID" value="XM_035489419.1"/>
</dbReference>
<evidence type="ECO:0000259" key="2">
    <source>
        <dbReference type="Pfam" id="PF24483"/>
    </source>
</evidence>
<dbReference type="AlphaFoldDB" id="A0A7H8QYC7"/>
<keyword evidence="4" id="KW-1185">Reference proteome</keyword>
<evidence type="ECO:0000256" key="1">
    <source>
        <dbReference type="SAM" id="MobiDB-lite"/>
    </source>
</evidence>
<dbReference type="EMBL" id="CP055900">
    <property type="protein sequence ID" value="QKX59134.1"/>
    <property type="molecule type" value="Genomic_DNA"/>
</dbReference>
<dbReference type="KEGG" id="trg:TRUGW13939_06265"/>
<name>A0A7H8QYC7_TALRU</name>
<protein>
    <recommendedName>
        <fullName evidence="2">DUF7582 domain-containing protein</fullName>
    </recommendedName>
</protein>
<feature type="region of interest" description="Disordered" evidence="1">
    <location>
        <begin position="240"/>
        <end position="316"/>
    </location>
</feature>
<dbReference type="OrthoDB" id="5350192at2759"/>
<sequence>MVGIRLPLSIGTGPSSPRTITSEMISPPLSPDFNFDSDALTASALPALEYISHKLQQKSLHVTMLVGRGQPMPTGHAADLVVIPVTELDLPSWKIFYRIVEKGARKFSLGQSWMDALSQHIAMRMKNEYLVEQSLRQNEILFSQEGLTVLNVDRIYTLKRRLCVLAATPPEISKKNPAHEKKYISSCVSLLHKTVTNCQGRPFSPAFFHRVYENLRVTDDLLHKVAIAYKARFDQEGIVMPEAPKPKPSPSSASSFSTAPPIRREPAARTTPATRVGPRAVRRPAMNPSRVMHSRAPSRAGTPRRGPKTPVSASDVTPITRNEWNILMGPDFYQNKPTITMWVPSPATVPVFG</sequence>
<evidence type="ECO:0000313" key="4">
    <source>
        <dbReference type="Proteomes" id="UP000509510"/>
    </source>
</evidence>
<proteinExistence type="predicted"/>
<feature type="compositionally biased region" description="Low complexity" evidence="1">
    <location>
        <begin position="250"/>
        <end position="261"/>
    </location>
</feature>
<dbReference type="Proteomes" id="UP000509510">
    <property type="component" value="Chromosome III"/>
</dbReference>
<accession>A0A7H8QYC7</accession>
<dbReference type="InterPro" id="IPR056004">
    <property type="entry name" value="DUF7582"/>
</dbReference>
<reference evidence="4" key="1">
    <citation type="submission" date="2020-06" db="EMBL/GenBank/DDBJ databases">
        <title>A chromosome-scale genome assembly of Talaromyces rugulosus W13939.</title>
        <authorList>
            <person name="Wang B."/>
            <person name="Guo L."/>
            <person name="Ye K."/>
            <person name="Wang L."/>
        </authorList>
    </citation>
    <scope>NUCLEOTIDE SEQUENCE [LARGE SCALE GENOMIC DNA]</scope>
    <source>
        <strain evidence="4">W13939</strain>
    </source>
</reference>
<evidence type="ECO:0000313" key="3">
    <source>
        <dbReference type="EMBL" id="QKX59134.1"/>
    </source>
</evidence>
<feature type="domain" description="DUF7582" evidence="2">
    <location>
        <begin position="38"/>
        <end position="236"/>
    </location>
</feature>
<gene>
    <name evidence="3" type="ORF">TRUGW13939_06265</name>
</gene>
<dbReference type="Pfam" id="PF24483">
    <property type="entry name" value="DUF7582"/>
    <property type="match status" value="1"/>
</dbReference>
<dbReference type="GeneID" id="55993760"/>
<organism evidence="3 4">
    <name type="scientific">Talaromyces rugulosus</name>
    <name type="common">Penicillium rugulosum</name>
    <dbReference type="NCBI Taxonomy" id="121627"/>
    <lineage>
        <taxon>Eukaryota</taxon>
        <taxon>Fungi</taxon>
        <taxon>Dikarya</taxon>
        <taxon>Ascomycota</taxon>
        <taxon>Pezizomycotina</taxon>
        <taxon>Eurotiomycetes</taxon>
        <taxon>Eurotiomycetidae</taxon>
        <taxon>Eurotiales</taxon>
        <taxon>Trichocomaceae</taxon>
        <taxon>Talaromyces</taxon>
        <taxon>Talaromyces sect. Islandici</taxon>
    </lineage>
</organism>